<dbReference type="VEuPathDB" id="FungiDB:RhiirFUN_011310"/>
<proteinExistence type="predicted"/>
<organism evidence="5 6">
    <name type="scientific">Rhizophagus irregularis</name>
    <dbReference type="NCBI Taxonomy" id="588596"/>
    <lineage>
        <taxon>Eukaryota</taxon>
        <taxon>Fungi</taxon>
        <taxon>Fungi incertae sedis</taxon>
        <taxon>Mucoromycota</taxon>
        <taxon>Glomeromycotina</taxon>
        <taxon>Glomeromycetes</taxon>
        <taxon>Glomerales</taxon>
        <taxon>Glomeraceae</taxon>
        <taxon>Rhizophagus</taxon>
    </lineage>
</organism>
<feature type="domain" description="FLYWCH-type" evidence="4">
    <location>
        <begin position="8"/>
        <end position="63"/>
    </location>
</feature>
<dbReference type="InterPro" id="IPR007588">
    <property type="entry name" value="Znf_FLYWCH"/>
</dbReference>
<comment type="caution">
    <text evidence="5">The sequence shown here is derived from an EMBL/GenBank/DDBJ whole genome shotgun (WGS) entry which is preliminary data.</text>
</comment>
<dbReference type="Gene3D" id="2.20.25.240">
    <property type="match status" value="1"/>
</dbReference>
<evidence type="ECO:0000259" key="4">
    <source>
        <dbReference type="Pfam" id="PF04500"/>
    </source>
</evidence>
<dbReference type="GO" id="GO:0008270">
    <property type="term" value="F:zinc ion binding"/>
    <property type="evidence" value="ECO:0007669"/>
    <property type="project" value="UniProtKB-KW"/>
</dbReference>
<reference evidence="5 6" key="1">
    <citation type="submission" date="2016-04" db="EMBL/GenBank/DDBJ databases">
        <title>Genome analyses suggest a sexual origin of heterokaryosis in a supposedly ancient asexual fungus.</title>
        <authorList>
            <person name="Ropars J."/>
            <person name="Sedzielewska K."/>
            <person name="Noel J."/>
            <person name="Charron P."/>
            <person name="Farinelli L."/>
            <person name="Marton T."/>
            <person name="Kruger M."/>
            <person name="Pelin A."/>
            <person name="Brachmann A."/>
            <person name="Corradi N."/>
        </authorList>
    </citation>
    <scope>NUCLEOTIDE SEQUENCE [LARGE SCALE GENOMIC DNA]</scope>
    <source>
        <strain evidence="5 6">A5</strain>
    </source>
</reference>
<dbReference type="Proteomes" id="UP000232722">
    <property type="component" value="Unassembled WGS sequence"/>
</dbReference>
<accession>A0A2N0PAD2</accession>
<keyword evidence="1" id="KW-0479">Metal-binding</keyword>
<sequence>MDICEAVSSIRNKNKINVRGYLMVKDKKRNNSYYWYCEKWDQLRCNERATTMFTKDQHHLVKFTDYNHAADASRVKVVKSLNLLKERAQQTNGQPVQVIQSVLAGSSQEIGSHLPSRDALRQDVK</sequence>
<evidence type="ECO:0000256" key="2">
    <source>
        <dbReference type="ARBA" id="ARBA00022771"/>
    </source>
</evidence>
<evidence type="ECO:0000256" key="3">
    <source>
        <dbReference type="ARBA" id="ARBA00022833"/>
    </source>
</evidence>
<gene>
    <name evidence="5" type="ORF">RhiirA5_423253</name>
</gene>
<protein>
    <recommendedName>
        <fullName evidence="4">FLYWCH-type domain-containing protein</fullName>
    </recommendedName>
</protein>
<evidence type="ECO:0000313" key="5">
    <source>
        <dbReference type="EMBL" id="PKC03782.1"/>
    </source>
</evidence>
<reference evidence="5 6" key="2">
    <citation type="submission" date="2017-09" db="EMBL/GenBank/DDBJ databases">
        <title>Extensive intraspecific genome diversity in a model arbuscular mycorrhizal fungus.</title>
        <authorList>
            <person name="Chen E.C."/>
            <person name="Morin E."/>
            <person name="Beaudet D."/>
            <person name="Noel J."/>
            <person name="Ndikumana S."/>
            <person name="Charron P."/>
            <person name="St-Onge C."/>
            <person name="Giorgi J."/>
            <person name="Grigoriev I.V."/>
            <person name="Roux C."/>
            <person name="Martin F.M."/>
            <person name="Corradi N."/>
        </authorList>
    </citation>
    <scope>NUCLEOTIDE SEQUENCE [LARGE SCALE GENOMIC DNA]</scope>
    <source>
        <strain evidence="5 6">A5</strain>
    </source>
</reference>
<dbReference type="Pfam" id="PF04500">
    <property type="entry name" value="FLYWCH"/>
    <property type="match status" value="1"/>
</dbReference>
<name>A0A2N0PAD2_9GLOM</name>
<dbReference type="EMBL" id="LLXJ01001123">
    <property type="protein sequence ID" value="PKC03782.1"/>
    <property type="molecule type" value="Genomic_DNA"/>
</dbReference>
<dbReference type="AlphaFoldDB" id="A0A2N0PAD2"/>
<keyword evidence="2" id="KW-0863">Zinc-finger</keyword>
<keyword evidence="3" id="KW-0862">Zinc</keyword>
<evidence type="ECO:0000313" key="6">
    <source>
        <dbReference type="Proteomes" id="UP000232722"/>
    </source>
</evidence>
<evidence type="ECO:0000256" key="1">
    <source>
        <dbReference type="ARBA" id="ARBA00022723"/>
    </source>
</evidence>